<dbReference type="Pfam" id="PF08241">
    <property type="entry name" value="Methyltransf_11"/>
    <property type="match status" value="1"/>
</dbReference>
<dbReference type="GO" id="GO:0008757">
    <property type="term" value="F:S-adenosylmethionine-dependent methyltransferase activity"/>
    <property type="evidence" value="ECO:0007669"/>
    <property type="project" value="InterPro"/>
</dbReference>
<reference evidence="2" key="2">
    <citation type="submission" date="2020-09" db="EMBL/GenBank/DDBJ databases">
        <authorList>
            <person name="Sun Q."/>
            <person name="Zhou Y."/>
        </authorList>
    </citation>
    <scope>NUCLEOTIDE SEQUENCE</scope>
    <source>
        <strain evidence="2">CGMCC 1.15725</strain>
    </source>
</reference>
<accession>A0A8J2YNZ3</accession>
<keyword evidence="3" id="KW-1185">Reference proteome</keyword>
<dbReference type="EMBL" id="BMJQ01000001">
    <property type="protein sequence ID" value="GGF00679.1"/>
    <property type="molecule type" value="Genomic_DNA"/>
</dbReference>
<evidence type="ECO:0000259" key="1">
    <source>
        <dbReference type="Pfam" id="PF08241"/>
    </source>
</evidence>
<evidence type="ECO:0000313" key="3">
    <source>
        <dbReference type="Proteomes" id="UP000646365"/>
    </source>
</evidence>
<dbReference type="AlphaFoldDB" id="A0A8J2YNZ3"/>
<dbReference type="InterPro" id="IPR029063">
    <property type="entry name" value="SAM-dependent_MTases_sf"/>
</dbReference>
<dbReference type="InterPro" id="IPR013216">
    <property type="entry name" value="Methyltransf_11"/>
</dbReference>
<dbReference type="Gene3D" id="3.40.50.150">
    <property type="entry name" value="Vaccinia Virus protein VP39"/>
    <property type="match status" value="1"/>
</dbReference>
<evidence type="ECO:0000313" key="2">
    <source>
        <dbReference type="EMBL" id="GGF00679.1"/>
    </source>
</evidence>
<dbReference type="CDD" id="cd02440">
    <property type="entry name" value="AdoMet_MTases"/>
    <property type="match status" value="1"/>
</dbReference>
<sequence length="213" mass="23890">MIATIVAGRYQDAFPVHGTGRLLDLGCGKVPLYAAYKEYVTEIICVDWENTLHGGEYLDRQVDLSNPLPFADGEFDTIILSDVLEHISAPDNLWNEIVRILAVGGKIIMNVPFYYCLHEQPHDYYRYTEFALRRFVANSNMTLISLEPIGGAPEILADVASKVATRIPKVGRLVARLIQFLGLWFVKTKLGRRISSATAADFPFGYFMIAQKS</sequence>
<name>A0A8J2YNZ3_9PROT</name>
<gene>
    <name evidence="2" type="ORF">GCM10011611_02830</name>
</gene>
<protein>
    <recommendedName>
        <fullName evidence="1">Methyltransferase type 11 domain-containing protein</fullName>
    </recommendedName>
</protein>
<dbReference type="Proteomes" id="UP000646365">
    <property type="component" value="Unassembled WGS sequence"/>
</dbReference>
<dbReference type="SUPFAM" id="SSF53335">
    <property type="entry name" value="S-adenosyl-L-methionine-dependent methyltransferases"/>
    <property type="match status" value="1"/>
</dbReference>
<organism evidence="2 3">
    <name type="scientific">Aliidongia dinghuensis</name>
    <dbReference type="NCBI Taxonomy" id="1867774"/>
    <lineage>
        <taxon>Bacteria</taxon>
        <taxon>Pseudomonadati</taxon>
        <taxon>Pseudomonadota</taxon>
        <taxon>Alphaproteobacteria</taxon>
        <taxon>Rhodospirillales</taxon>
        <taxon>Dongiaceae</taxon>
        <taxon>Aliidongia</taxon>
    </lineage>
</organism>
<feature type="domain" description="Methyltransferase type 11" evidence="1">
    <location>
        <begin position="23"/>
        <end position="109"/>
    </location>
</feature>
<proteinExistence type="predicted"/>
<comment type="caution">
    <text evidence="2">The sequence shown here is derived from an EMBL/GenBank/DDBJ whole genome shotgun (WGS) entry which is preliminary data.</text>
</comment>
<reference evidence="2" key="1">
    <citation type="journal article" date="2014" name="Int. J. Syst. Evol. Microbiol.">
        <title>Complete genome sequence of Corynebacterium casei LMG S-19264T (=DSM 44701T), isolated from a smear-ripened cheese.</title>
        <authorList>
            <consortium name="US DOE Joint Genome Institute (JGI-PGF)"/>
            <person name="Walter F."/>
            <person name="Albersmeier A."/>
            <person name="Kalinowski J."/>
            <person name="Ruckert C."/>
        </authorList>
    </citation>
    <scope>NUCLEOTIDE SEQUENCE</scope>
    <source>
        <strain evidence="2">CGMCC 1.15725</strain>
    </source>
</reference>